<evidence type="ECO:0000259" key="11">
    <source>
        <dbReference type="PROSITE" id="PS50929"/>
    </source>
</evidence>
<dbReference type="Gene3D" id="1.20.1560.10">
    <property type="entry name" value="ABC transporter type 1, transmembrane domain"/>
    <property type="match status" value="1"/>
</dbReference>
<dbReference type="AlphaFoldDB" id="A0A133Y3V8"/>
<organism evidence="12 13">
    <name type="scientific">Aerococcus christensenii</name>
    <dbReference type="NCBI Taxonomy" id="87541"/>
    <lineage>
        <taxon>Bacteria</taxon>
        <taxon>Bacillati</taxon>
        <taxon>Bacillota</taxon>
        <taxon>Bacilli</taxon>
        <taxon>Lactobacillales</taxon>
        <taxon>Aerococcaceae</taxon>
        <taxon>Aerococcus</taxon>
    </lineage>
</organism>
<proteinExistence type="predicted"/>
<dbReference type="SMART" id="SM00382">
    <property type="entry name" value="AAA"/>
    <property type="match status" value="1"/>
</dbReference>
<sequence>MIRVIRKFLAFCGEENRRKFITSIWLSVFQAMFEALKIPAIAVMVSALLKGEVETRDILLSLGIMLVSMGGACFTQLKAVLLQTEGGYGTCANKRIEIAEHLRYLPMGYFNRNTLGQITSVTTNVMETLETVATRVIMLVCEGLLTTSLIIGMLFLLDGRLAGIALGGFLLFLLMNSYLQKVAGKLAKRKMKADEKLVEKVLEYLQGMTEVKAYHLTGVKSKELNTAIRENSRANIAMEMNLLPLITLQSFMAKMIGTVMVVCSCGFYCAGSMDGLHAIVMVIASFMIYASLETAGQYSALLRVVDQSVDRAQEILTTPQMDLTGESLAPDGYDLSAQEIGFAYHQRKIIDGISLEIPEGTTTAIVGPSGSGKTTLIHLLARFWDVETGTVKLGDRNVKAYEMDRLMANFSFVFQSVYLFHDTIANNIRFGQPHATMEEVESVAKKACCHDFISRLPNGYETVIGEGGASLSGGEKQRISIARAMMKDAPIIFLDEATANVDPENENELMRAIQTLTAEKTVVMIAHRLKTVKHADQILVVDHGRIVQRGSHRELMAQEGIYRRFIGERREAIRWKLSKEEGESLAVENE</sequence>
<reference evidence="12 13" key="1">
    <citation type="submission" date="2016-01" db="EMBL/GenBank/DDBJ databases">
        <authorList>
            <person name="Oliw E.H."/>
        </authorList>
    </citation>
    <scope>NUCLEOTIDE SEQUENCE [LARGE SCALE GENOMIC DNA]</scope>
    <source>
        <strain evidence="12 13">KA00635</strain>
    </source>
</reference>
<dbReference type="Pfam" id="PF00005">
    <property type="entry name" value="ABC_tran"/>
    <property type="match status" value="1"/>
</dbReference>
<evidence type="ECO:0000256" key="5">
    <source>
        <dbReference type="ARBA" id="ARBA00022741"/>
    </source>
</evidence>
<evidence type="ECO:0000256" key="7">
    <source>
        <dbReference type="ARBA" id="ARBA00022989"/>
    </source>
</evidence>
<dbReference type="PROSITE" id="PS00211">
    <property type="entry name" value="ABC_TRANSPORTER_1"/>
    <property type="match status" value="1"/>
</dbReference>
<dbReference type="OrthoDB" id="9802264at2"/>
<keyword evidence="6 12" id="KW-0067">ATP-binding</keyword>
<keyword evidence="8 9" id="KW-0472">Membrane</keyword>
<keyword evidence="7 9" id="KW-1133">Transmembrane helix</keyword>
<keyword evidence="3" id="KW-1003">Cell membrane</keyword>
<protein>
    <submittedName>
        <fullName evidence="12">ABC transporter, ATP-binding protein</fullName>
    </submittedName>
</protein>
<dbReference type="InterPro" id="IPR027417">
    <property type="entry name" value="P-loop_NTPase"/>
</dbReference>
<dbReference type="PROSITE" id="PS50893">
    <property type="entry name" value="ABC_TRANSPORTER_2"/>
    <property type="match status" value="1"/>
</dbReference>
<dbReference type="RefSeq" id="WP_060936423.1">
    <property type="nucleotide sequence ID" value="NZ_JASOZP010000001.1"/>
</dbReference>
<dbReference type="InterPro" id="IPR039421">
    <property type="entry name" value="Type_1_exporter"/>
</dbReference>
<comment type="subcellular location">
    <subcellularLocation>
        <location evidence="1">Cell membrane</location>
        <topology evidence="1">Multi-pass membrane protein</topology>
    </subcellularLocation>
</comment>
<dbReference type="SUPFAM" id="SSF90123">
    <property type="entry name" value="ABC transporter transmembrane region"/>
    <property type="match status" value="1"/>
</dbReference>
<dbReference type="InterPro" id="IPR017871">
    <property type="entry name" value="ABC_transporter-like_CS"/>
</dbReference>
<dbReference type="GO" id="GO:0140359">
    <property type="term" value="F:ABC-type transporter activity"/>
    <property type="evidence" value="ECO:0007669"/>
    <property type="project" value="InterPro"/>
</dbReference>
<evidence type="ECO:0000256" key="8">
    <source>
        <dbReference type="ARBA" id="ARBA00023136"/>
    </source>
</evidence>
<gene>
    <name evidence="12" type="ORF">HMPREF3187_00272</name>
</gene>
<dbReference type="InterPro" id="IPR003593">
    <property type="entry name" value="AAA+_ATPase"/>
</dbReference>
<evidence type="ECO:0000313" key="13">
    <source>
        <dbReference type="Proteomes" id="UP000070422"/>
    </source>
</evidence>
<evidence type="ECO:0000259" key="10">
    <source>
        <dbReference type="PROSITE" id="PS50893"/>
    </source>
</evidence>
<keyword evidence="5" id="KW-0547">Nucleotide-binding</keyword>
<dbReference type="PANTHER" id="PTHR24221:SF397">
    <property type="entry name" value="ABC TRANSPORTER, ATP-BINDING TRANSMEMBRANE PROTEIN"/>
    <property type="match status" value="1"/>
</dbReference>
<dbReference type="PROSITE" id="PS50929">
    <property type="entry name" value="ABC_TM1F"/>
    <property type="match status" value="1"/>
</dbReference>
<dbReference type="PATRIC" id="fig|87541.4.peg.273"/>
<evidence type="ECO:0000256" key="4">
    <source>
        <dbReference type="ARBA" id="ARBA00022692"/>
    </source>
</evidence>
<dbReference type="STRING" id="87541.AWM71_02735"/>
<keyword evidence="2" id="KW-0813">Transport</keyword>
<dbReference type="FunFam" id="3.40.50.300:FF:000221">
    <property type="entry name" value="Multidrug ABC transporter ATP-binding protein"/>
    <property type="match status" value="1"/>
</dbReference>
<dbReference type="GO" id="GO:0034040">
    <property type="term" value="F:ATPase-coupled lipid transmembrane transporter activity"/>
    <property type="evidence" value="ECO:0007669"/>
    <property type="project" value="TreeGrafter"/>
</dbReference>
<dbReference type="InterPro" id="IPR003439">
    <property type="entry name" value="ABC_transporter-like_ATP-bd"/>
</dbReference>
<feature type="domain" description="ABC transporter" evidence="10">
    <location>
        <begin position="335"/>
        <end position="568"/>
    </location>
</feature>
<feature type="domain" description="ABC transmembrane type-1" evidence="11">
    <location>
        <begin position="21"/>
        <end position="302"/>
    </location>
</feature>
<evidence type="ECO:0000256" key="3">
    <source>
        <dbReference type="ARBA" id="ARBA00022475"/>
    </source>
</evidence>
<feature type="transmembrane region" description="Helical" evidence="9">
    <location>
        <begin position="20"/>
        <end position="46"/>
    </location>
</feature>
<dbReference type="SUPFAM" id="SSF52540">
    <property type="entry name" value="P-loop containing nucleoside triphosphate hydrolases"/>
    <property type="match status" value="1"/>
</dbReference>
<evidence type="ECO:0000256" key="2">
    <source>
        <dbReference type="ARBA" id="ARBA00022448"/>
    </source>
</evidence>
<dbReference type="InterPro" id="IPR036640">
    <property type="entry name" value="ABC1_TM_sf"/>
</dbReference>
<comment type="caution">
    <text evidence="12">The sequence shown here is derived from an EMBL/GenBank/DDBJ whole genome shotgun (WGS) entry which is preliminary data.</text>
</comment>
<dbReference type="PANTHER" id="PTHR24221">
    <property type="entry name" value="ATP-BINDING CASSETTE SUB-FAMILY B"/>
    <property type="match status" value="1"/>
</dbReference>
<evidence type="ECO:0000256" key="1">
    <source>
        <dbReference type="ARBA" id="ARBA00004651"/>
    </source>
</evidence>
<dbReference type="GO" id="GO:0005886">
    <property type="term" value="C:plasma membrane"/>
    <property type="evidence" value="ECO:0007669"/>
    <property type="project" value="UniProtKB-SubCell"/>
</dbReference>
<keyword evidence="4 9" id="KW-0812">Transmembrane</keyword>
<dbReference type="GO" id="GO:0005524">
    <property type="term" value="F:ATP binding"/>
    <property type="evidence" value="ECO:0007669"/>
    <property type="project" value="UniProtKB-KW"/>
</dbReference>
<accession>A0A133Y3V8</accession>
<dbReference type="Gene3D" id="3.40.50.300">
    <property type="entry name" value="P-loop containing nucleotide triphosphate hydrolases"/>
    <property type="match status" value="1"/>
</dbReference>
<feature type="transmembrane region" description="Helical" evidence="9">
    <location>
        <begin position="58"/>
        <end position="77"/>
    </location>
</feature>
<dbReference type="InterPro" id="IPR011527">
    <property type="entry name" value="ABC1_TM_dom"/>
</dbReference>
<evidence type="ECO:0000313" key="12">
    <source>
        <dbReference type="EMBL" id="KXB37878.1"/>
    </source>
</evidence>
<dbReference type="EMBL" id="LSCQ01000017">
    <property type="protein sequence ID" value="KXB37878.1"/>
    <property type="molecule type" value="Genomic_DNA"/>
</dbReference>
<evidence type="ECO:0000256" key="6">
    <source>
        <dbReference type="ARBA" id="ARBA00022840"/>
    </source>
</evidence>
<dbReference type="GO" id="GO:0016887">
    <property type="term" value="F:ATP hydrolysis activity"/>
    <property type="evidence" value="ECO:0007669"/>
    <property type="project" value="InterPro"/>
</dbReference>
<feature type="transmembrane region" description="Helical" evidence="9">
    <location>
        <begin position="161"/>
        <end position="179"/>
    </location>
</feature>
<feature type="transmembrane region" description="Helical" evidence="9">
    <location>
        <begin position="136"/>
        <end position="155"/>
    </location>
</feature>
<dbReference type="Pfam" id="PF00664">
    <property type="entry name" value="ABC_membrane"/>
    <property type="match status" value="1"/>
</dbReference>
<evidence type="ECO:0000256" key="9">
    <source>
        <dbReference type="SAM" id="Phobius"/>
    </source>
</evidence>
<name>A0A133Y3V8_9LACT</name>
<dbReference type="Proteomes" id="UP000070422">
    <property type="component" value="Unassembled WGS sequence"/>
</dbReference>